<dbReference type="SMART" id="SM00132">
    <property type="entry name" value="LIM"/>
    <property type="match status" value="3"/>
</dbReference>
<dbReference type="CTD" id="32351"/>
<dbReference type="InterPro" id="IPR001781">
    <property type="entry name" value="Znf_LIM"/>
</dbReference>
<dbReference type="FunFam" id="2.10.110.10:FF:000036">
    <property type="entry name" value="LIM domain-containing protein 1"/>
    <property type="match status" value="1"/>
</dbReference>
<keyword evidence="2 6" id="KW-0479">Metal-binding</keyword>
<feature type="domain" description="LIM zinc-binding" evidence="8">
    <location>
        <begin position="792"/>
        <end position="858"/>
    </location>
</feature>
<accession>A0AAJ7FVI2</accession>
<feature type="region of interest" description="Disordered" evidence="7">
    <location>
        <begin position="370"/>
        <end position="525"/>
    </location>
</feature>
<dbReference type="CDD" id="cd09438">
    <property type="entry name" value="LIM3_Ajuba_like"/>
    <property type="match status" value="1"/>
</dbReference>
<evidence type="ECO:0000256" key="3">
    <source>
        <dbReference type="ARBA" id="ARBA00022737"/>
    </source>
</evidence>
<feature type="domain" description="LIM zinc-binding" evidence="8">
    <location>
        <begin position="729"/>
        <end position="789"/>
    </location>
</feature>
<dbReference type="FunFam" id="2.10.110.10:FF:000037">
    <property type="entry name" value="LIM domain-containing protein 1"/>
    <property type="match status" value="1"/>
</dbReference>
<feature type="compositionally biased region" description="Polar residues" evidence="7">
    <location>
        <begin position="236"/>
        <end position="260"/>
    </location>
</feature>
<evidence type="ECO:0000259" key="8">
    <source>
        <dbReference type="PROSITE" id="PS50023"/>
    </source>
</evidence>
<dbReference type="CDD" id="cd09355">
    <property type="entry name" value="LIM2_Ajuba_like"/>
    <property type="match status" value="1"/>
</dbReference>
<feature type="compositionally biased region" description="Polar residues" evidence="7">
    <location>
        <begin position="380"/>
        <end position="415"/>
    </location>
</feature>
<dbReference type="GO" id="GO:0000932">
    <property type="term" value="C:P-body"/>
    <property type="evidence" value="ECO:0007669"/>
    <property type="project" value="TreeGrafter"/>
</dbReference>
<dbReference type="GeneID" id="107275128"/>
<feature type="compositionally biased region" description="Polar residues" evidence="7">
    <location>
        <begin position="486"/>
        <end position="498"/>
    </location>
</feature>
<dbReference type="RefSeq" id="XP_015610431.1">
    <property type="nucleotide sequence ID" value="XM_015754945.2"/>
</dbReference>
<feature type="compositionally biased region" description="Polar residues" evidence="7">
    <location>
        <begin position="433"/>
        <end position="464"/>
    </location>
</feature>
<protein>
    <submittedName>
        <fullName evidence="10">LIM domain-containing protein jub isoform X1</fullName>
    </submittedName>
</protein>
<dbReference type="GO" id="GO:0003714">
    <property type="term" value="F:transcription corepressor activity"/>
    <property type="evidence" value="ECO:0007669"/>
    <property type="project" value="TreeGrafter"/>
</dbReference>
<evidence type="ECO:0000313" key="10">
    <source>
        <dbReference type="RefSeq" id="XP_015610431.1"/>
    </source>
</evidence>
<dbReference type="InterPro" id="IPR047245">
    <property type="entry name" value="Ajuba-like_LIM1"/>
</dbReference>
<dbReference type="KEGG" id="ccin:107275128"/>
<feature type="compositionally biased region" description="Basic and acidic residues" evidence="7">
    <location>
        <begin position="416"/>
        <end position="427"/>
    </location>
</feature>
<proteinExistence type="inferred from homology"/>
<dbReference type="GO" id="GO:0035331">
    <property type="term" value="P:negative regulation of hippo signaling"/>
    <property type="evidence" value="ECO:0007669"/>
    <property type="project" value="TreeGrafter"/>
</dbReference>
<dbReference type="SUPFAM" id="SSF57716">
    <property type="entry name" value="Glucocorticoid receptor-like (DNA-binding domain)"/>
    <property type="match status" value="3"/>
</dbReference>
<comment type="similarity">
    <text evidence="1">Belongs to the zyxin/ajuba family.</text>
</comment>
<dbReference type="PANTHER" id="PTHR24219">
    <property type="entry name" value="LIM DOMAIN-CONTAINING PROTEIN JUB"/>
    <property type="match status" value="1"/>
</dbReference>
<dbReference type="GO" id="GO:0046872">
    <property type="term" value="F:metal ion binding"/>
    <property type="evidence" value="ECO:0007669"/>
    <property type="project" value="UniProtKB-KW"/>
</dbReference>
<dbReference type="PROSITE" id="PS50023">
    <property type="entry name" value="LIM_DOMAIN_2"/>
    <property type="match status" value="3"/>
</dbReference>
<organism evidence="9 10">
    <name type="scientific">Cephus cinctus</name>
    <name type="common">Wheat stem sawfly</name>
    <dbReference type="NCBI Taxonomy" id="211228"/>
    <lineage>
        <taxon>Eukaryota</taxon>
        <taxon>Metazoa</taxon>
        <taxon>Ecdysozoa</taxon>
        <taxon>Arthropoda</taxon>
        <taxon>Hexapoda</taxon>
        <taxon>Insecta</taxon>
        <taxon>Pterygota</taxon>
        <taxon>Neoptera</taxon>
        <taxon>Endopterygota</taxon>
        <taxon>Hymenoptera</taxon>
        <taxon>Cephoidea</taxon>
        <taxon>Cephidae</taxon>
        <taxon>Cephus</taxon>
    </lineage>
</organism>
<dbReference type="GO" id="GO:0005912">
    <property type="term" value="C:adherens junction"/>
    <property type="evidence" value="ECO:0007669"/>
    <property type="project" value="TreeGrafter"/>
</dbReference>
<dbReference type="AlphaFoldDB" id="A0AAJ7FVI2"/>
<keyword evidence="4 6" id="KW-0862">Zinc</keyword>
<dbReference type="InterPro" id="IPR047248">
    <property type="entry name" value="Ajuba-like_LIM3"/>
</dbReference>
<feature type="region of interest" description="Disordered" evidence="7">
    <location>
        <begin position="236"/>
        <end position="356"/>
    </location>
</feature>
<gene>
    <name evidence="10" type="primary">LOC107275128</name>
</gene>
<evidence type="ECO:0000256" key="2">
    <source>
        <dbReference type="ARBA" id="ARBA00022723"/>
    </source>
</evidence>
<name>A0AAJ7FVI2_CEPCN</name>
<feature type="region of interest" description="Disordered" evidence="7">
    <location>
        <begin position="556"/>
        <end position="578"/>
    </location>
</feature>
<keyword evidence="3" id="KW-0677">Repeat</keyword>
<evidence type="ECO:0000256" key="5">
    <source>
        <dbReference type="ARBA" id="ARBA00023038"/>
    </source>
</evidence>
<dbReference type="InterPro" id="IPR047247">
    <property type="entry name" value="Ajuba-like_LIM2"/>
</dbReference>
<keyword evidence="9" id="KW-1185">Reference proteome</keyword>
<dbReference type="GO" id="GO:0005667">
    <property type="term" value="C:transcription regulator complex"/>
    <property type="evidence" value="ECO:0007669"/>
    <property type="project" value="TreeGrafter"/>
</dbReference>
<dbReference type="GO" id="GO:0007010">
    <property type="term" value="P:cytoskeleton organization"/>
    <property type="evidence" value="ECO:0007669"/>
    <property type="project" value="TreeGrafter"/>
</dbReference>
<evidence type="ECO:0000313" key="9">
    <source>
        <dbReference type="Proteomes" id="UP000694920"/>
    </source>
</evidence>
<feature type="region of interest" description="Disordered" evidence="7">
    <location>
        <begin position="30"/>
        <end position="54"/>
    </location>
</feature>
<dbReference type="FunFam" id="2.10.110.10:FF:000028">
    <property type="entry name" value="LIM domain-containing protein 1"/>
    <property type="match status" value="1"/>
</dbReference>
<dbReference type="InterPro" id="IPR047172">
    <property type="entry name" value="Ajuba-like"/>
</dbReference>
<evidence type="ECO:0000256" key="1">
    <source>
        <dbReference type="ARBA" id="ARBA00009611"/>
    </source>
</evidence>
<dbReference type="CDD" id="cd09352">
    <property type="entry name" value="LIM1_Ajuba_like"/>
    <property type="match status" value="1"/>
</dbReference>
<feature type="domain" description="LIM zinc-binding" evidence="8">
    <location>
        <begin position="664"/>
        <end position="725"/>
    </location>
</feature>
<evidence type="ECO:0000256" key="7">
    <source>
        <dbReference type="SAM" id="MobiDB-lite"/>
    </source>
</evidence>
<evidence type="ECO:0000256" key="6">
    <source>
        <dbReference type="PROSITE-ProRule" id="PRU00125"/>
    </source>
</evidence>
<feature type="region of interest" description="Disordered" evidence="7">
    <location>
        <begin position="608"/>
        <end position="639"/>
    </location>
</feature>
<sequence>MCDSADAYVQKLSYLQLGDESGEGVIGVGRVSGSRPEAQVPVSRNPRDVRGPRPLGAIESFIEGGASESRQPPPDYKMYERENIIAASRFATPKPVEQIGLQQQQQHQSRPGQQAPVYENIEYYPQNQAHPPYYHPVESRKSPRGSPRGSVAGEAYDSGFRKAQPQVPPGNRYQTASPAKELPPYEAPPVYENIQEVHFSDSQNKPAPQVPNFYHPATINGGDYVVMTGKLGQAQRNSQQRILGQSRAQSFDGSSLTRGTCNVDPASTLRYQTSTNSDTQASRSAYVPPSELQTNRNFGYSPEQHSPRSGLPYHSESPPIRLPPEPHHYRSNVVDNTQQGYRPPQPDNGQGFRQENPPLYKQYVDSANRSTGVNYAGDSSARNSPVYNTSSRGEISACRNSPVYSSNRSNIPQNDRNYHNQDCRGDFPPRNSPIYSSNRSDQMRTVQPQIEPGEQSSLRNSPMFSPTRPDQIRISNPQNDRGFAETSETLGTRNSPIYSPSRDMRIAAPHNNSRNSPKTSPTHAQLAPDITHSSISSPRHCSTDNPVRGLVHAPVTSASTAPDDPGIHGPRITSLPPGVTSGVAGPVFLNAGVPMLQRTPEPVAHVQKSVSPPIKPSPGKGLLPYNVTPPRPSGPTEAERKIEELTRQLEEEMEKQEEEGEYFGICHTCGEKVTGAGQACQAMGNLYHTNCFICCSCGRALRGKAFYNVHGRVYCEEDYLYSGFQQTAEKCAICGHLIMEMILQAMGKSYHPGCFRCCVCNECLDGVPFTVDVDNKIYCVNDYHRMFAPKCASCGKGITPVEGTEETVRVVSMDKDFHVDCYVCEDCGMQLTDEPDKRCYPLEGRLMCRACHIQRISHTQPRAPQPVSASYQFMG</sequence>
<reference evidence="10" key="1">
    <citation type="submission" date="2025-08" db="UniProtKB">
        <authorList>
            <consortium name="RefSeq"/>
        </authorList>
    </citation>
    <scope>IDENTIFICATION</scope>
</reference>
<dbReference type="PANTHER" id="PTHR24219:SF4">
    <property type="entry name" value="LIM DOMAIN-CONTAINING PROTEIN JUB"/>
    <property type="match status" value="1"/>
</dbReference>
<feature type="region of interest" description="Disordered" evidence="7">
    <location>
        <begin position="127"/>
        <end position="180"/>
    </location>
</feature>
<feature type="compositionally biased region" description="Polar residues" evidence="7">
    <location>
        <begin position="510"/>
        <end position="523"/>
    </location>
</feature>
<dbReference type="Gene3D" id="2.10.110.10">
    <property type="entry name" value="Cysteine Rich Protein"/>
    <property type="match status" value="3"/>
</dbReference>
<dbReference type="Proteomes" id="UP000694920">
    <property type="component" value="Unplaced"/>
</dbReference>
<dbReference type="Pfam" id="PF00412">
    <property type="entry name" value="LIM"/>
    <property type="match status" value="3"/>
</dbReference>
<dbReference type="GO" id="GO:0005634">
    <property type="term" value="C:nucleus"/>
    <property type="evidence" value="ECO:0007669"/>
    <property type="project" value="TreeGrafter"/>
</dbReference>
<evidence type="ECO:0000256" key="4">
    <source>
        <dbReference type="ARBA" id="ARBA00022833"/>
    </source>
</evidence>
<feature type="compositionally biased region" description="Polar residues" evidence="7">
    <location>
        <begin position="269"/>
        <end position="283"/>
    </location>
</feature>
<keyword evidence="5 6" id="KW-0440">LIM domain</keyword>
<dbReference type="GO" id="GO:0001666">
    <property type="term" value="P:response to hypoxia"/>
    <property type="evidence" value="ECO:0007669"/>
    <property type="project" value="TreeGrafter"/>
</dbReference>